<keyword evidence="4" id="KW-1185">Reference proteome</keyword>
<evidence type="ECO:0000256" key="1">
    <source>
        <dbReference type="SAM" id="Phobius"/>
    </source>
</evidence>
<sequence>MEKQNKILLYISCFILAYWFMTKLVNLYDYAVIGAIYELTAIIIVISTFLMPILALIFWIKSKFSTNIKILSPIIISIISILIMIYFPFLYDN</sequence>
<gene>
    <name evidence="3" type="ORF">R3L15_12315</name>
    <name evidence="2" type="ORF">R3L16_09275</name>
</gene>
<organism evidence="2 4">
    <name type="scientific">Mangrovimonas cancribranchiae</name>
    <dbReference type="NCBI Taxonomy" id="3080055"/>
    <lineage>
        <taxon>Bacteria</taxon>
        <taxon>Pseudomonadati</taxon>
        <taxon>Bacteroidota</taxon>
        <taxon>Flavobacteriia</taxon>
        <taxon>Flavobacteriales</taxon>
        <taxon>Flavobacteriaceae</taxon>
        <taxon>Mangrovimonas</taxon>
    </lineage>
</organism>
<name>A0AAU6NWH6_9FLAO</name>
<feature type="transmembrane region" description="Helical" evidence="1">
    <location>
        <begin position="70"/>
        <end position="91"/>
    </location>
</feature>
<dbReference type="Proteomes" id="UP001368318">
    <property type="component" value="Chromosome"/>
</dbReference>
<feature type="transmembrane region" description="Helical" evidence="1">
    <location>
        <begin position="7"/>
        <end position="25"/>
    </location>
</feature>
<keyword evidence="1" id="KW-0812">Transmembrane</keyword>
<evidence type="ECO:0000313" key="4">
    <source>
        <dbReference type="Proteomes" id="UP001368318"/>
    </source>
</evidence>
<dbReference type="KEGG" id="mcaa:R3L15_12315"/>
<dbReference type="EMBL" id="CP136925">
    <property type="protein sequence ID" value="WXA12895.1"/>
    <property type="molecule type" value="Genomic_DNA"/>
</dbReference>
<dbReference type="RefSeq" id="WP_338732014.1">
    <property type="nucleotide sequence ID" value="NZ_CP136924.1"/>
</dbReference>
<evidence type="ECO:0000313" key="2">
    <source>
        <dbReference type="EMBL" id="WXA01943.1"/>
    </source>
</evidence>
<feature type="transmembrane region" description="Helical" evidence="1">
    <location>
        <begin position="31"/>
        <end position="58"/>
    </location>
</feature>
<keyword evidence="1" id="KW-1133">Transmembrane helix</keyword>
<dbReference type="EMBL" id="CP136924">
    <property type="protein sequence ID" value="WXA01943.1"/>
    <property type="molecule type" value="Genomic_DNA"/>
</dbReference>
<protein>
    <submittedName>
        <fullName evidence="2">Uncharacterized protein</fullName>
    </submittedName>
</protein>
<evidence type="ECO:0000313" key="3">
    <source>
        <dbReference type="EMBL" id="WXA12895.1"/>
    </source>
</evidence>
<accession>A0AAU6NWH6</accession>
<reference evidence="2 4" key="1">
    <citation type="submission" date="2023-10" db="EMBL/GenBank/DDBJ databases">
        <title>Culture-based analysis of two novel bacteria associated with mangrove crab gills.</title>
        <authorList>
            <person name="Yang X."/>
            <person name="Garuglieri E."/>
            <person name="Van Goethem M.W."/>
            <person name="Fusi M."/>
            <person name="Marasco R."/>
            <person name="Daffonchio D.G."/>
        </authorList>
    </citation>
    <scope>NUCLEOTIDE SEQUENCE [LARGE SCALE GENOMIC DNA]</scope>
    <source>
        <strain evidence="3">UG2-1</strain>
        <strain evidence="2">UG2-2</strain>
        <strain evidence="4">UG2_2</strain>
    </source>
</reference>
<proteinExistence type="predicted"/>
<dbReference type="AlphaFoldDB" id="A0AAU6NWH6"/>
<keyword evidence="1" id="KW-0472">Membrane</keyword>